<sequence>MPRVDLFGGALAVSLSGDWLDASDLRPVPDHQEVWMERGGSNRALVIEMLELVDSPDAEAAAVHFEEISRSNGAAYSSVLSSAAEAGATPAALRGAGALLTLHGEQVLGDSTRLQVQLRLLRLREQATDLLITLSRPVDATPNASGKEQAAAVDDGSAAAAADAEMVTAVMQSLEIHDWGLFGASG</sequence>
<protein>
    <submittedName>
        <fullName evidence="4">Uncharacterized protein</fullName>
    </submittedName>
</protein>
<dbReference type="Pfam" id="PF04603">
    <property type="entry name" value="Mog1"/>
    <property type="match status" value="1"/>
</dbReference>
<evidence type="ECO:0000313" key="4">
    <source>
        <dbReference type="EMBL" id="CAE0153940.1"/>
    </source>
</evidence>
<organism evidence="4">
    <name type="scientific">Haptolina ericina</name>
    <dbReference type="NCBI Taxonomy" id="156174"/>
    <lineage>
        <taxon>Eukaryota</taxon>
        <taxon>Haptista</taxon>
        <taxon>Haptophyta</taxon>
        <taxon>Prymnesiophyceae</taxon>
        <taxon>Prymnesiales</taxon>
        <taxon>Prymnesiaceae</taxon>
        <taxon>Haptolina</taxon>
    </lineage>
</organism>
<gene>
    <name evidence="4" type="ORF">HERI1096_LOCUS40279</name>
</gene>
<keyword evidence="2" id="KW-0813">Transport</keyword>
<dbReference type="GO" id="GO:0005634">
    <property type="term" value="C:nucleus"/>
    <property type="evidence" value="ECO:0007669"/>
    <property type="project" value="TreeGrafter"/>
</dbReference>
<evidence type="ECO:0000256" key="1">
    <source>
        <dbReference type="ARBA" id="ARBA00010307"/>
    </source>
</evidence>
<dbReference type="PANTHER" id="PTHR15837">
    <property type="entry name" value="RAN GUANINE NUCLEOTIDE RELEASE FACTOR"/>
    <property type="match status" value="1"/>
</dbReference>
<dbReference type="InterPro" id="IPR016123">
    <property type="entry name" value="Mog1/PsbP_a/b/a-sand"/>
</dbReference>
<reference evidence="4" key="1">
    <citation type="submission" date="2021-01" db="EMBL/GenBank/DDBJ databases">
        <authorList>
            <person name="Corre E."/>
            <person name="Pelletier E."/>
            <person name="Niang G."/>
            <person name="Scheremetjew M."/>
            <person name="Finn R."/>
            <person name="Kale V."/>
            <person name="Holt S."/>
            <person name="Cochrane G."/>
            <person name="Meng A."/>
            <person name="Brown T."/>
            <person name="Cohen L."/>
        </authorList>
    </citation>
    <scope>NUCLEOTIDE SEQUENCE</scope>
    <source>
        <strain evidence="4">CCMP281</strain>
    </source>
</reference>
<dbReference type="GO" id="GO:0006606">
    <property type="term" value="P:protein import into nucleus"/>
    <property type="evidence" value="ECO:0007669"/>
    <property type="project" value="TreeGrafter"/>
</dbReference>
<dbReference type="InterPro" id="IPR007681">
    <property type="entry name" value="Mog1"/>
</dbReference>
<proteinExistence type="inferred from homology"/>
<comment type="similarity">
    <text evidence="1">Belongs to the MOG1 family.</text>
</comment>
<name>A0A7S3C4E4_9EUKA</name>
<dbReference type="Gene3D" id="3.40.1000.10">
    <property type="entry name" value="Mog1/PsbP, alpha/beta/alpha sandwich"/>
    <property type="match status" value="1"/>
</dbReference>
<dbReference type="GO" id="GO:0031267">
    <property type="term" value="F:small GTPase binding"/>
    <property type="evidence" value="ECO:0007669"/>
    <property type="project" value="TreeGrafter"/>
</dbReference>
<dbReference type="PANTHER" id="PTHR15837:SF0">
    <property type="entry name" value="RAN GUANINE NUCLEOTIDE RELEASE FACTOR"/>
    <property type="match status" value="1"/>
</dbReference>
<keyword evidence="3" id="KW-0653">Protein transport</keyword>
<evidence type="ECO:0000256" key="2">
    <source>
        <dbReference type="ARBA" id="ARBA00022448"/>
    </source>
</evidence>
<dbReference type="AlphaFoldDB" id="A0A7S3C4E4"/>
<dbReference type="GO" id="GO:0005085">
    <property type="term" value="F:guanyl-nucleotide exchange factor activity"/>
    <property type="evidence" value="ECO:0007669"/>
    <property type="project" value="TreeGrafter"/>
</dbReference>
<dbReference type="SUPFAM" id="SSF55724">
    <property type="entry name" value="Mog1p/PsbP-like"/>
    <property type="match status" value="1"/>
</dbReference>
<dbReference type="EMBL" id="HBHX01072789">
    <property type="protein sequence ID" value="CAE0153940.1"/>
    <property type="molecule type" value="Transcribed_RNA"/>
</dbReference>
<evidence type="ECO:0000256" key="3">
    <source>
        <dbReference type="ARBA" id="ARBA00022927"/>
    </source>
</evidence>
<accession>A0A7S3C4E4</accession>